<dbReference type="OrthoDB" id="2804045at2759"/>
<evidence type="ECO:0000313" key="4">
    <source>
        <dbReference type="Proteomes" id="UP000250043"/>
    </source>
</evidence>
<keyword evidence="1" id="KW-1133">Transmembrane helix</keyword>
<feature type="transmembrane region" description="Helical" evidence="1">
    <location>
        <begin position="128"/>
        <end position="149"/>
    </location>
</feature>
<keyword evidence="1" id="KW-0812">Transmembrane</keyword>
<feature type="transmembrane region" description="Helical" evidence="1">
    <location>
        <begin position="55"/>
        <end position="78"/>
    </location>
</feature>
<sequence length="324" mass="36454">MSSDGDAEVEFIYNVQIGIIDNYCAIAACIVIFYEHMITIFDEYEIIWCRKRTGATLIFLLNRYCTLLFAITLLLTLFDWRTDEVTLVPVGTNLYSDVETWFNTISLPILGTVCTGNTNISVETGNELLIATRACTIASDLLVLIITWSSTYKIKRDADKANVKASLVTFLLRDGTFYFIILLALNTMHMAFYLTNTFVNISWFIVPISSILISRFLLNLRQVYLPARNESGRPSFVRSVHNSESHMSDVRFASTFIGNMGAPLDYGSFTVASDIDGTRDLSSSFEMEGSFSDLGYGGFRTGSEQSHKEMLQVSREPMRVGLDF</sequence>
<keyword evidence="1" id="KW-0472">Membrane</keyword>
<reference evidence="3 4" key="1">
    <citation type="submission" date="2016-07" db="EMBL/GenBank/DDBJ databases">
        <title>Draft genome of the white-rot fungus Obba rivulosa 3A-2.</title>
        <authorList>
            <consortium name="DOE Joint Genome Institute"/>
            <person name="Miettinen O."/>
            <person name="Riley R."/>
            <person name="Acob R."/>
            <person name="Barry K."/>
            <person name="Cullen D."/>
            <person name="De Vries R."/>
            <person name="Hainaut M."/>
            <person name="Hatakka A."/>
            <person name="Henrissat B."/>
            <person name="Hilden K."/>
            <person name="Kuo R."/>
            <person name="Labutti K."/>
            <person name="Lipzen A."/>
            <person name="Makela M.R."/>
            <person name="Sandor L."/>
            <person name="Spatafora J.W."/>
            <person name="Grigoriev I.V."/>
            <person name="Hibbett D.S."/>
        </authorList>
    </citation>
    <scope>NUCLEOTIDE SEQUENCE [LARGE SCALE GENOMIC DNA]</scope>
    <source>
        <strain evidence="3 4">3A-2</strain>
    </source>
</reference>
<accession>A0A8E2AYY3</accession>
<dbReference type="AlphaFoldDB" id="A0A8E2AYY3"/>
<dbReference type="Pfam" id="PF20151">
    <property type="entry name" value="DUF6533"/>
    <property type="match status" value="1"/>
</dbReference>
<evidence type="ECO:0000256" key="1">
    <source>
        <dbReference type="SAM" id="Phobius"/>
    </source>
</evidence>
<feature type="transmembrane region" description="Helical" evidence="1">
    <location>
        <begin position="12"/>
        <end position="34"/>
    </location>
</feature>
<keyword evidence="4" id="KW-1185">Reference proteome</keyword>
<dbReference type="Proteomes" id="UP000250043">
    <property type="component" value="Unassembled WGS sequence"/>
</dbReference>
<feature type="transmembrane region" description="Helical" evidence="1">
    <location>
        <begin position="198"/>
        <end position="218"/>
    </location>
</feature>
<evidence type="ECO:0000259" key="2">
    <source>
        <dbReference type="Pfam" id="PF20151"/>
    </source>
</evidence>
<dbReference type="EMBL" id="KV722465">
    <property type="protein sequence ID" value="OCH88020.1"/>
    <property type="molecule type" value="Genomic_DNA"/>
</dbReference>
<evidence type="ECO:0000313" key="3">
    <source>
        <dbReference type="EMBL" id="OCH88020.1"/>
    </source>
</evidence>
<organism evidence="3 4">
    <name type="scientific">Obba rivulosa</name>
    <dbReference type="NCBI Taxonomy" id="1052685"/>
    <lineage>
        <taxon>Eukaryota</taxon>
        <taxon>Fungi</taxon>
        <taxon>Dikarya</taxon>
        <taxon>Basidiomycota</taxon>
        <taxon>Agaricomycotina</taxon>
        <taxon>Agaricomycetes</taxon>
        <taxon>Polyporales</taxon>
        <taxon>Gelatoporiaceae</taxon>
        <taxon>Obba</taxon>
    </lineage>
</organism>
<feature type="transmembrane region" description="Helical" evidence="1">
    <location>
        <begin position="170"/>
        <end position="192"/>
    </location>
</feature>
<gene>
    <name evidence="3" type="ORF">OBBRIDRAFT_115613</name>
</gene>
<proteinExistence type="predicted"/>
<name>A0A8E2AYY3_9APHY</name>
<feature type="domain" description="DUF6533" evidence="2">
    <location>
        <begin position="23"/>
        <end position="68"/>
    </location>
</feature>
<protein>
    <recommendedName>
        <fullName evidence="2">DUF6533 domain-containing protein</fullName>
    </recommendedName>
</protein>
<dbReference type="InterPro" id="IPR045340">
    <property type="entry name" value="DUF6533"/>
</dbReference>